<protein>
    <submittedName>
        <fullName evidence="1">4-oxalocrotonate tautomerase</fullName>
    </submittedName>
</protein>
<reference evidence="1" key="1">
    <citation type="submission" date="2016-10" db="EMBL/GenBank/DDBJ databases">
        <title>Sequence of Gallionella enrichment culture.</title>
        <authorList>
            <person name="Poehlein A."/>
            <person name="Muehling M."/>
            <person name="Daniel R."/>
        </authorList>
    </citation>
    <scope>NUCLEOTIDE SEQUENCE</scope>
</reference>
<comment type="caution">
    <text evidence="1">The sequence shown here is derived from an EMBL/GenBank/DDBJ whole genome shotgun (WGS) entry which is preliminary data.</text>
</comment>
<name>A0A1J5RT87_9ZZZZ</name>
<evidence type="ECO:0000313" key="1">
    <source>
        <dbReference type="EMBL" id="OIQ98890.1"/>
    </source>
</evidence>
<gene>
    <name evidence="1" type="ORF">GALL_191330</name>
</gene>
<sequence>MICAKLPNFQFFPGLIESVANHSPKDATMPYVRISLRAGKPPAHLEAISRSVLRAMSETFEVPPEDCFQIFHQLAPNELAIHPTYMGGPRSADFVHIAMTTGRQRPRETKRALYQRTVELLAADPGLRPEDVMIVLTNSEPEDWSFGGGRMWEPNHTTV</sequence>
<dbReference type="SUPFAM" id="SSF55331">
    <property type="entry name" value="Tautomerase/MIF"/>
    <property type="match status" value="1"/>
</dbReference>
<dbReference type="AlphaFoldDB" id="A0A1J5RT87"/>
<organism evidence="1">
    <name type="scientific">mine drainage metagenome</name>
    <dbReference type="NCBI Taxonomy" id="410659"/>
    <lineage>
        <taxon>unclassified sequences</taxon>
        <taxon>metagenomes</taxon>
        <taxon>ecological metagenomes</taxon>
    </lineage>
</organism>
<dbReference type="InterPro" id="IPR037479">
    <property type="entry name" value="Tauto_MSAD"/>
</dbReference>
<accession>A0A1J5RT87</accession>
<dbReference type="Pfam" id="PF14552">
    <property type="entry name" value="Tautomerase_2"/>
    <property type="match status" value="1"/>
</dbReference>
<proteinExistence type="predicted"/>
<dbReference type="InterPro" id="IPR014347">
    <property type="entry name" value="Tautomerase/MIF_sf"/>
</dbReference>
<dbReference type="PANTHER" id="PTHR38460">
    <property type="entry name" value="TAUTOMERASE YOLI-RELATED"/>
    <property type="match status" value="1"/>
</dbReference>
<dbReference type="Gene3D" id="3.30.429.10">
    <property type="entry name" value="Macrophage Migration Inhibitory Factor"/>
    <property type="match status" value="1"/>
</dbReference>
<dbReference type="EMBL" id="MLJW01000113">
    <property type="protein sequence ID" value="OIQ98890.1"/>
    <property type="molecule type" value="Genomic_DNA"/>
</dbReference>
<dbReference type="PANTHER" id="PTHR38460:SF1">
    <property type="entry name" value="TAUTOMERASE YOLI-RELATED"/>
    <property type="match status" value="1"/>
</dbReference>